<dbReference type="Proteomes" id="UP000242515">
    <property type="component" value="Unassembled WGS sequence"/>
</dbReference>
<dbReference type="Pfam" id="PF11681">
    <property type="entry name" value="Phage_Tube_PhiTE"/>
    <property type="match status" value="1"/>
</dbReference>
<accession>A0A1H9HQH5</accession>
<protein>
    <recommendedName>
        <fullName evidence="3">Phage tail tube protein</fullName>
    </recommendedName>
</protein>
<reference evidence="2" key="1">
    <citation type="submission" date="2016-10" db="EMBL/GenBank/DDBJ databases">
        <authorList>
            <person name="Varghese N."/>
            <person name="Submissions S."/>
        </authorList>
    </citation>
    <scope>NUCLEOTIDE SEQUENCE [LARGE SCALE GENOMIC DNA]</scope>
    <source>
        <strain evidence="2">8N4</strain>
    </source>
</reference>
<keyword evidence="2" id="KW-1185">Reference proteome</keyword>
<gene>
    <name evidence="1" type="ORF">SAMN05216522_10515</name>
</gene>
<dbReference type="STRING" id="988801.SAMN05216522_10515"/>
<evidence type="ECO:0000313" key="2">
    <source>
        <dbReference type="Proteomes" id="UP000242515"/>
    </source>
</evidence>
<sequence>MAANYGLSGTFDGSEFHLTIGPLIITGFSDGDAVTVTRSQNLAAYRNGLDGATGRAIILDKSGTVEVRLLQTSSANDDLSALLNLDSLFLEGRTAYPISVTDFSGRTVLAASQCWLETLPPVAFSTAAVGERVWTFRAADLEMFIGGNN</sequence>
<evidence type="ECO:0008006" key="3">
    <source>
        <dbReference type="Google" id="ProtNLM"/>
    </source>
</evidence>
<evidence type="ECO:0000313" key="1">
    <source>
        <dbReference type="EMBL" id="SEQ64538.1"/>
    </source>
</evidence>
<dbReference type="EMBL" id="FOGC01000005">
    <property type="protein sequence ID" value="SEQ64538.1"/>
    <property type="molecule type" value="Genomic_DNA"/>
</dbReference>
<dbReference type="AlphaFoldDB" id="A0A1H9HQH5"/>
<proteinExistence type="predicted"/>
<dbReference type="NCBIfam" id="NF047581">
    <property type="entry name" value="gp105_phage_fam"/>
    <property type="match status" value="1"/>
</dbReference>
<dbReference type="InterPro" id="IPR021695">
    <property type="entry name" value="Phage_KPP10_Orf10"/>
</dbReference>
<dbReference type="RefSeq" id="WP_092674839.1">
    <property type="nucleotide sequence ID" value="NZ_FOGC01000005.1"/>
</dbReference>
<name>A0A1H9HQH5_9GAMM</name>
<dbReference type="OrthoDB" id="6623342at2"/>
<organism evidence="1 2">
    <name type="scientific">Rosenbergiella nectarea</name>
    <dbReference type="NCBI Taxonomy" id="988801"/>
    <lineage>
        <taxon>Bacteria</taxon>
        <taxon>Pseudomonadati</taxon>
        <taxon>Pseudomonadota</taxon>
        <taxon>Gammaproteobacteria</taxon>
        <taxon>Enterobacterales</taxon>
        <taxon>Erwiniaceae</taxon>
        <taxon>Rosenbergiella</taxon>
    </lineage>
</organism>